<protein>
    <submittedName>
        <fullName evidence="1">Capsule biosynthesis protein</fullName>
    </submittedName>
</protein>
<name>A0AAW5APV9_9NEIS</name>
<dbReference type="Proteomes" id="UP001201397">
    <property type="component" value="Unassembled WGS sequence"/>
</dbReference>
<gene>
    <name evidence="1" type="ORF">L4H06_02255</name>
</gene>
<dbReference type="CDD" id="cd16441">
    <property type="entry name" value="beta_Kdo_transferase_KpsS"/>
    <property type="match status" value="1"/>
</dbReference>
<dbReference type="Pfam" id="PF05159">
    <property type="entry name" value="Capsule_synth"/>
    <property type="match status" value="1"/>
</dbReference>
<dbReference type="AlphaFoldDB" id="A0AAW5APV9"/>
<dbReference type="RefSeq" id="WP_237092366.1">
    <property type="nucleotide sequence ID" value="NZ_JAKKDL010000002.1"/>
</dbReference>
<dbReference type="EMBL" id="JAKKDL010000002">
    <property type="protein sequence ID" value="MCF7529060.1"/>
    <property type="molecule type" value="Genomic_DNA"/>
</dbReference>
<dbReference type="GO" id="GO:0000271">
    <property type="term" value="P:polysaccharide biosynthetic process"/>
    <property type="evidence" value="ECO:0007669"/>
    <property type="project" value="InterPro"/>
</dbReference>
<evidence type="ECO:0000313" key="2">
    <source>
        <dbReference type="Proteomes" id="UP001201397"/>
    </source>
</evidence>
<reference evidence="1" key="1">
    <citation type="submission" date="2022-01" db="EMBL/GenBank/DDBJ databases">
        <title>Neisseria sp. ZJ104.</title>
        <authorList>
            <person name="Yang C."/>
        </authorList>
    </citation>
    <scope>NUCLEOTIDE SEQUENCE</scope>
    <source>
        <strain evidence="1">ZJ104</strain>
    </source>
</reference>
<dbReference type="GO" id="GO:0015774">
    <property type="term" value="P:polysaccharide transport"/>
    <property type="evidence" value="ECO:0007669"/>
    <property type="project" value="InterPro"/>
</dbReference>
<evidence type="ECO:0000313" key="1">
    <source>
        <dbReference type="EMBL" id="MCF7529060.1"/>
    </source>
</evidence>
<organism evidence="1 2">
    <name type="scientific">Neisseria lisongii</name>
    <dbReference type="NCBI Taxonomy" id="2912188"/>
    <lineage>
        <taxon>Bacteria</taxon>
        <taxon>Pseudomonadati</taxon>
        <taxon>Pseudomonadota</taxon>
        <taxon>Betaproteobacteria</taxon>
        <taxon>Neisseriales</taxon>
        <taxon>Neisseriaceae</taxon>
        <taxon>Neisseria</taxon>
    </lineage>
</organism>
<dbReference type="InterPro" id="IPR007833">
    <property type="entry name" value="Capsule_polysaccharide_synth"/>
</dbReference>
<accession>A0AAW5APV9</accession>
<comment type="caution">
    <text evidence="1">The sequence shown here is derived from an EMBL/GenBank/DDBJ whole genome shotgun (WGS) entry which is preliminary data.</text>
</comment>
<sequence>MTHPIRSHLHQLIDSADNILLLQGPVGSFFRHFSAWLHNRHGKTVHKFNFNAGDEYFYPERTANTLAYTAGLDEFAEFLGSYLSRHHIQAVACFGDTRPYHRIARQVCESQGVDFWAFEEGYFRPFFVTLEKTGVNAYSPLPREAGFFLEQYPKLAEQTYHAPPTVPGGFTPMAKNAALYYLKNRSGRKKYPNYVHHRSASLCHYLHLWTLSAFKRFNYRLEDFTLGKQVEAGVFGKFFIVPLQVFNDSQVRIHCDFDSVRSFLLHVLASFAEHAPADTHLIVKHHPMDRGFIDYAEDIKRFIKRHPQLSGRVTYVHDVPLPVFLAHGIGMVTINSTSGLSAMIHGMPVKVLGRAHYDIPGMTDQSDLAGFWRNPTPPDKELFHAYRMYHINTTQINGSFYSRVNFPEIESRPSEKQV</sequence>
<proteinExistence type="predicted"/>